<feature type="domain" description="Ig-like" evidence="2">
    <location>
        <begin position="48"/>
        <end position="136"/>
    </location>
</feature>
<organism evidence="3 4">
    <name type="scientific">Phyllotreta striolata</name>
    <name type="common">Striped flea beetle</name>
    <name type="synonym">Crioceris striolata</name>
    <dbReference type="NCBI Taxonomy" id="444603"/>
    <lineage>
        <taxon>Eukaryota</taxon>
        <taxon>Metazoa</taxon>
        <taxon>Ecdysozoa</taxon>
        <taxon>Arthropoda</taxon>
        <taxon>Hexapoda</taxon>
        <taxon>Insecta</taxon>
        <taxon>Pterygota</taxon>
        <taxon>Neoptera</taxon>
        <taxon>Endopterygota</taxon>
        <taxon>Coleoptera</taxon>
        <taxon>Polyphaga</taxon>
        <taxon>Cucujiformia</taxon>
        <taxon>Chrysomeloidea</taxon>
        <taxon>Chrysomelidae</taxon>
        <taxon>Galerucinae</taxon>
        <taxon>Alticini</taxon>
        <taxon>Phyllotreta</taxon>
    </lineage>
</organism>
<dbReference type="PANTHER" id="PTHR23279:SF41">
    <property type="entry name" value="DEFECTIVE PROBOSCIS EXTENSION RESPONSE 4-RELATED"/>
    <property type="match status" value="1"/>
</dbReference>
<dbReference type="PROSITE" id="PS50835">
    <property type="entry name" value="IG_LIKE"/>
    <property type="match status" value="2"/>
</dbReference>
<dbReference type="InterPro" id="IPR013783">
    <property type="entry name" value="Ig-like_fold"/>
</dbReference>
<dbReference type="SMART" id="SM00406">
    <property type="entry name" value="IGv"/>
    <property type="match status" value="2"/>
</dbReference>
<sequence length="322" mass="35676">MSALARVPFSLLKLLQVWIILMAAYPSLSENSLAPEESKNGTNFLLSPTFDDTLTREIHANAGQTLLLPCAVKNLGNKVVSWIRSKDLHILTSGRHTFSSDRRFESVHTDSSGDFWGLRIRGALVSDTGQYECQVNTEPKMSLAIKMIVSVAGYRSPLEEQSDSKWVSRALIKGPSTVYVPNGSPASLSCEISPFSLQTGVHRLFFTSTTQPSVRWLHDGEELSSTIANDNVSVETEYRDKDQRIFSRIRLSAVTMEDSGRYTCMQPSVKPDSVKLVVVEAEHSEAMQRDYPIALESSGTNDLIKTTVNLLLSSLSLLLFLN</sequence>
<dbReference type="OrthoDB" id="6377396at2759"/>
<dbReference type="SMART" id="SM00409">
    <property type="entry name" value="IG"/>
    <property type="match status" value="2"/>
</dbReference>
<dbReference type="AlphaFoldDB" id="A0A9N9TPT0"/>
<dbReference type="Pfam" id="PF07686">
    <property type="entry name" value="V-set"/>
    <property type="match status" value="2"/>
</dbReference>
<dbReference type="InterPro" id="IPR007110">
    <property type="entry name" value="Ig-like_dom"/>
</dbReference>
<dbReference type="SUPFAM" id="SSF48726">
    <property type="entry name" value="Immunoglobulin"/>
    <property type="match status" value="2"/>
</dbReference>
<keyword evidence="4" id="KW-1185">Reference proteome</keyword>
<dbReference type="InterPro" id="IPR003599">
    <property type="entry name" value="Ig_sub"/>
</dbReference>
<dbReference type="EMBL" id="OU900108">
    <property type="protein sequence ID" value="CAG9858045.1"/>
    <property type="molecule type" value="Genomic_DNA"/>
</dbReference>
<name>A0A9N9TPT0_PHYSR</name>
<protein>
    <recommendedName>
        <fullName evidence="2">Ig-like domain-containing protein</fullName>
    </recommendedName>
</protein>
<proteinExistence type="predicted"/>
<dbReference type="Proteomes" id="UP001153712">
    <property type="component" value="Chromosome 15"/>
</dbReference>
<feature type="chain" id="PRO_5040149188" description="Ig-like domain-containing protein" evidence="1">
    <location>
        <begin position="30"/>
        <end position="322"/>
    </location>
</feature>
<dbReference type="InterPro" id="IPR037448">
    <property type="entry name" value="Zig-8"/>
</dbReference>
<dbReference type="InterPro" id="IPR036179">
    <property type="entry name" value="Ig-like_dom_sf"/>
</dbReference>
<evidence type="ECO:0000256" key="1">
    <source>
        <dbReference type="SAM" id="SignalP"/>
    </source>
</evidence>
<evidence type="ECO:0000313" key="4">
    <source>
        <dbReference type="Proteomes" id="UP001153712"/>
    </source>
</evidence>
<feature type="domain" description="Ig-like" evidence="2">
    <location>
        <begin position="139"/>
        <end position="264"/>
    </location>
</feature>
<dbReference type="InterPro" id="IPR003598">
    <property type="entry name" value="Ig_sub2"/>
</dbReference>
<dbReference type="PANTHER" id="PTHR23279">
    <property type="entry name" value="DEFECTIVE PROBOSCIS EXTENSION RESPONSE DPR -RELATED"/>
    <property type="match status" value="1"/>
</dbReference>
<dbReference type="Gene3D" id="2.60.40.10">
    <property type="entry name" value="Immunoglobulins"/>
    <property type="match status" value="2"/>
</dbReference>
<gene>
    <name evidence="3" type="ORF">PHYEVI_LOCUS4438</name>
</gene>
<keyword evidence="1" id="KW-0732">Signal</keyword>
<evidence type="ECO:0000259" key="2">
    <source>
        <dbReference type="PROSITE" id="PS50835"/>
    </source>
</evidence>
<dbReference type="InterPro" id="IPR013106">
    <property type="entry name" value="Ig_V-set"/>
</dbReference>
<reference evidence="3" key="1">
    <citation type="submission" date="2022-01" db="EMBL/GenBank/DDBJ databases">
        <authorList>
            <person name="King R."/>
        </authorList>
    </citation>
    <scope>NUCLEOTIDE SEQUENCE</scope>
</reference>
<feature type="signal peptide" evidence="1">
    <location>
        <begin position="1"/>
        <end position="29"/>
    </location>
</feature>
<evidence type="ECO:0000313" key="3">
    <source>
        <dbReference type="EMBL" id="CAG9858045.1"/>
    </source>
</evidence>
<dbReference type="GO" id="GO:0032589">
    <property type="term" value="C:neuron projection membrane"/>
    <property type="evidence" value="ECO:0007669"/>
    <property type="project" value="TreeGrafter"/>
</dbReference>
<accession>A0A9N9TPT0</accession>
<dbReference type="GO" id="GO:0050808">
    <property type="term" value="P:synapse organization"/>
    <property type="evidence" value="ECO:0007669"/>
    <property type="project" value="TreeGrafter"/>
</dbReference>
<dbReference type="SMART" id="SM00408">
    <property type="entry name" value="IGc2"/>
    <property type="match status" value="2"/>
</dbReference>